<feature type="region of interest" description="Disordered" evidence="1">
    <location>
        <begin position="1"/>
        <end position="230"/>
    </location>
</feature>
<keyword evidence="3" id="KW-1185">Reference proteome</keyword>
<comment type="caution">
    <text evidence="2">The sequence shown here is derived from an EMBL/GenBank/DDBJ whole genome shotgun (WGS) entry which is preliminary data.</text>
</comment>
<sequence length="438" mass="49495">MPASDAPPAAPRERKLPFKRTVKRKSIGTPTPTNNSKSEPDSIELFRRSALFDKFQQQESATKAQRRKAKNVDEDAGADSEIQAQLLRDSRSASGKARIDSVDRDLKRQCISLSDDEDEPGSRISTQRSLRKSSNASLDRSPSKFREATRKATSATPTRARPKQSSRIRADVIALDSSDDEDYKPPQSRGKAKETTYTTRVADEASVAQPISPHPENSDTDSDSMEPDGTQDDQVAAKFIEEVRERMRQERLARETKSATTETPTPMEVVELFITSHLEGTSNMRAKVHLLQQLGMVKKSWVGYNQKKNMPVPESELNDMFFTWRGNKVYDFTTLASLDIKRNSDGQLYSSRETKRDGFDGWDKVHIEAWTSELFDDYQREKDRERMRQLGELPDEENGTGSNTRTSSEGAFDQALDEESTIDEADIEDMDSIEVHIK</sequence>
<evidence type="ECO:0000313" key="2">
    <source>
        <dbReference type="EMBL" id="KAK8050353.1"/>
    </source>
</evidence>
<feature type="compositionally biased region" description="Polar residues" evidence="1">
    <location>
        <begin position="399"/>
        <end position="409"/>
    </location>
</feature>
<reference evidence="2 3" key="1">
    <citation type="submission" date="2023-01" db="EMBL/GenBank/DDBJ databases">
        <title>Analysis of 21 Apiospora genomes using comparative genomics revels a genus with tremendous synthesis potential of carbohydrate active enzymes and secondary metabolites.</title>
        <authorList>
            <person name="Sorensen T."/>
        </authorList>
    </citation>
    <scope>NUCLEOTIDE SEQUENCE [LARGE SCALE GENOMIC DNA]</scope>
    <source>
        <strain evidence="2 3">CBS 135458</strain>
    </source>
</reference>
<organism evidence="2 3">
    <name type="scientific">Apiospora phragmitis</name>
    <dbReference type="NCBI Taxonomy" id="2905665"/>
    <lineage>
        <taxon>Eukaryota</taxon>
        <taxon>Fungi</taxon>
        <taxon>Dikarya</taxon>
        <taxon>Ascomycota</taxon>
        <taxon>Pezizomycotina</taxon>
        <taxon>Sordariomycetes</taxon>
        <taxon>Xylariomycetidae</taxon>
        <taxon>Amphisphaeriales</taxon>
        <taxon>Apiosporaceae</taxon>
        <taxon>Apiospora</taxon>
    </lineage>
</organism>
<feature type="compositionally biased region" description="Polar residues" evidence="1">
    <location>
        <begin position="123"/>
        <end position="140"/>
    </location>
</feature>
<dbReference type="Proteomes" id="UP001480595">
    <property type="component" value="Unassembled WGS sequence"/>
</dbReference>
<feature type="compositionally biased region" description="Polar residues" evidence="1">
    <location>
        <begin position="28"/>
        <end position="37"/>
    </location>
</feature>
<feature type="region of interest" description="Disordered" evidence="1">
    <location>
        <begin position="390"/>
        <end position="438"/>
    </location>
</feature>
<feature type="compositionally biased region" description="Basic and acidic residues" evidence="1">
    <location>
        <begin position="141"/>
        <end position="150"/>
    </location>
</feature>
<dbReference type="RefSeq" id="XP_066712602.1">
    <property type="nucleotide sequence ID" value="XM_066863492.1"/>
</dbReference>
<proteinExistence type="predicted"/>
<feature type="compositionally biased region" description="Basic residues" evidence="1">
    <location>
        <begin position="17"/>
        <end position="26"/>
    </location>
</feature>
<evidence type="ECO:0000256" key="1">
    <source>
        <dbReference type="SAM" id="MobiDB-lite"/>
    </source>
</evidence>
<gene>
    <name evidence="2" type="ORF">PG994_012083</name>
</gene>
<dbReference type="GeneID" id="92096555"/>
<feature type="compositionally biased region" description="Acidic residues" evidence="1">
    <location>
        <begin position="218"/>
        <end position="230"/>
    </location>
</feature>
<dbReference type="EMBL" id="JAQQWL010000011">
    <property type="protein sequence ID" value="KAK8050353.1"/>
    <property type="molecule type" value="Genomic_DNA"/>
</dbReference>
<accession>A0ABR1TUP3</accession>
<feature type="compositionally biased region" description="Basic and acidic residues" evidence="1">
    <location>
        <begin position="38"/>
        <end position="51"/>
    </location>
</feature>
<feature type="compositionally biased region" description="Basic and acidic residues" evidence="1">
    <location>
        <begin position="97"/>
        <end position="108"/>
    </location>
</feature>
<feature type="compositionally biased region" description="Acidic residues" evidence="1">
    <location>
        <begin position="415"/>
        <end position="432"/>
    </location>
</feature>
<evidence type="ECO:0000313" key="3">
    <source>
        <dbReference type="Proteomes" id="UP001480595"/>
    </source>
</evidence>
<protein>
    <submittedName>
        <fullName evidence="2">Uncharacterized protein</fullName>
    </submittedName>
</protein>
<name>A0ABR1TUP3_9PEZI</name>